<evidence type="ECO:0000256" key="1">
    <source>
        <dbReference type="SAM" id="MobiDB-lite"/>
    </source>
</evidence>
<keyword evidence="5" id="KW-1185">Reference proteome</keyword>
<feature type="region of interest" description="Disordered" evidence="1">
    <location>
        <begin position="1430"/>
        <end position="1546"/>
    </location>
</feature>
<feature type="transmembrane region" description="Helical" evidence="2">
    <location>
        <begin position="1139"/>
        <end position="1160"/>
    </location>
</feature>
<dbReference type="Proteomes" id="UP000018467">
    <property type="component" value="Unassembled WGS sequence"/>
</dbReference>
<feature type="compositionally biased region" description="Pro residues" evidence="1">
    <location>
        <begin position="1578"/>
        <end position="1594"/>
    </location>
</feature>
<protein>
    <submittedName>
        <fullName evidence="4">UPF0606 protein KIAA1549-like</fullName>
    </submittedName>
</protein>
<feature type="compositionally biased region" description="Polar residues" evidence="1">
    <location>
        <begin position="1237"/>
        <end position="1247"/>
    </location>
</feature>
<dbReference type="InterPro" id="IPR024606">
    <property type="entry name" value="KIAA1549"/>
</dbReference>
<keyword evidence="2" id="KW-1133">Transmembrane helix</keyword>
<dbReference type="STRING" id="7994.ENSAMXP00000032596"/>
<dbReference type="PANTHER" id="PTHR21590:SF4">
    <property type="entry name" value="UPF0606 PROTEIN KIAA1549"/>
    <property type="match status" value="1"/>
</dbReference>
<keyword evidence="2" id="KW-0812">Transmembrane</keyword>
<evidence type="ECO:0000256" key="3">
    <source>
        <dbReference type="SAM" id="SignalP"/>
    </source>
</evidence>
<reference evidence="5" key="1">
    <citation type="submission" date="2013-03" db="EMBL/GenBank/DDBJ databases">
        <authorList>
            <person name="Jeffery W."/>
            <person name="Warren W."/>
            <person name="Wilson R.K."/>
        </authorList>
    </citation>
    <scope>NUCLEOTIDE SEQUENCE</scope>
    <source>
        <strain evidence="5">female</strain>
    </source>
</reference>
<dbReference type="Pfam" id="PF12877">
    <property type="entry name" value="KIAA1549"/>
    <property type="match status" value="1"/>
</dbReference>
<feature type="region of interest" description="Disordered" evidence="1">
    <location>
        <begin position="49"/>
        <end position="86"/>
    </location>
</feature>
<dbReference type="Bgee" id="ENSAMXG00000001032">
    <property type="expression patterns" value="Expressed in camera-type eye and 9 other cell types or tissues"/>
</dbReference>
<keyword evidence="3" id="KW-0732">Signal</keyword>
<name>A0A3B1ISB9_ASTMX</name>
<evidence type="ECO:0000313" key="5">
    <source>
        <dbReference type="Proteomes" id="UP000018467"/>
    </source>
</evidence>
<feature type="region of interest" description="Disordered" evidence="1">
    <location>
        <begin position="1573"/>
        <end position="1594"/>
    </location>
</feature>
<keyword evidence="2" id="KW-0472">Membrane</keyword>
<dbReference type="GeneTree" id="ENSGT00530000063472"/>
<dbReference type="Ensembl" id="ENSAMXT00000038022.1">
    <property type="protein sequence ID" value="ENSAMXP00000032596.1"/>
    <property type="gene ID" value="ENSAMXG00000001032.2"/>
</dbReference>
<feature type="region of interest" description="Disordered" evidence="1">
    <location>
        <begin position="1743"/>
        <end position="1768"/>
    </location>
</feature>
<feature type="signal peptide" evidence="3">
    <location>
        <begin position="1"/>
        <end position="38"/>
    </location>
</feature>
<evidence type="ECO:0000256" key="2">
    <source>
        <dbReference type="SAM" id="Phobius"/>
    </source>
</evidence>
<accession>A0A3B1ISB9</accession>
<reference evidence="5" key="2">
    <citation type="journal article" date="2014" name="Nat. Commun.">
        <title>The cavefish genome reveals candidate genes for eye loss.</title>
        <authorList>
            <person name="McGaugh S.E."/>
            <person name="Gross J.B."/>
            <person name="Aken B."/>
            <person name="Blin M."/>
            <person name="Borowsky R."/>
            <person name="Chalopin D."/>
            <person name="Hinaux H."/>
            <person name="Jeffery W.R."/>
            <person name="Keene A."/>
            <person name="Ma L."/>
            <person name="Minx P."/>
            <person name="Murphy D."/>
            <person name="O'Quin K.E."/>
            <person name="Retaux S."/>
            <person name="Rohner N."/>
            <person name="Searle S.M."/>
            <person name="Stahl B.A."/>
            <person name="Tabin C."/>
            <person name="Volff J.N."/>
            <person name="Yoshizawa M."/>
            <person name="Warren W.C."/>
        </authorList>
    </citation>
    <scope>NUCLEOTIDE SEQUENCE [LARGE SCALE GENOMIC DNA]</scope>
    <source>
        <strain evidence="5">female</strain>
    </source>
</reference>
<feature type="compositionally biased region" description="Basic and acidic residues" evidence="1">
    <location>
        <begin position="1267"/>
        <end position="1277"/>
    </location>
</feature>
<sequence length="1791" mass="195117">MEGLMLAAAFTGLCRASVHRDHCMLYLRLLMVVSMTTALPPSEDWPLLDSNLPKQSTGEVPHSTSSPSALSPSSFKASEQSSDVHRTLPPLPAVEQLEASQKYQSDAIDTVFGSTIMPPLSFFPDPEYLSAPALSSSSESTDGNEVSSGVLSRLSRDVNPLVPLNVPSFSETVTSGVQLAKPSSGSSTPALNISSTRLLSTELASSEEPPFPPPQLQLQTETAVISVPAPALSVEPSTRTINVANLVPSHDFNMQNDVFPGVHLLNPSHALFGNHYMTSSAEPTMGPPEDFFPTNTMDMDYGSGDYLETMSFMGSEVDDYSLVTNLPSDMYDFEDSNSESYDTSFPTRVVMPLSTRHLESPIPVPTSVVSSIYVTTSPNLTSSITHNPTSILNVTNNTVPNAVVNTKMTTSLYTLTSSIPNIVTHIPIYTTSVLAIQPTAVQSLPIPPTESPSLNFSSLANDSSESESGWPDITIEPTDVLLPDMNSLEYYTIQLTKGNESLTEQRGNKTTSKHLPLVPVSTTPITATSTYTVDPSHMLTMLYGEQLQPVDNSSWPEESSTDLSGYDPFNNTMLDLSEVRPSLTNTTLPFLDSSVTLTPSMDSSTSSWNLTWTQSDQSTTESVTSIRATSNSSSTLFIPPNTSELPDVIQWFDNATSPETLLPTPTLISHGITPTLNVTAMPTDPTFNRTFIYPVTEMADEGITGTPSDRPFTELTDDELTTFSSNTEATTLVYNNETTGTTPGTITTYTIMTDEPFNATSLPATTNEASVTTLKSTPLTTTVREYLCNITKPDTYLVRVGFPPGSTAGYAKAKVREILKAEFNRSVELQVVKAPPDFVFRAVSGPVVYTAISVMNALRQSTRTSRSILSVSPISPVPGLQYHVHSVLQFVPSHIDVNVCTFSEHIERGLTLAFAEVRRRLKDSMNFTVHVLNITMSPVGKNQRQPSGPVDITFVIRDARGYILGSEISSLLRQLSVVEFSYYLGYPVQQIAEPFHYPELNTTQLLRSSWVRTVLLGVMEQRVSDRIFQAKMERRLALLLGEGLGTGRRFKRATSIGNNSVQIVQTTRLAGPDNPLDMIYFVEGPSGERLPAVTTANLLNRLDVQRAAIVLGYRVQGILAQPVEKLASSPSETENTNTWIIIGVVVPVLVVVLIISILYWKLCRTDKLEFQPDTMSTVQQRQKLQAPSVKGFDFAKLHLGQHSKDDLMVIQEPLPLPVATKEPSAAETAEASTPKSRGSSTKASRNSQQRKGRISPSDGDSVGTDPSSDKESPKENPRLPGDSKQPRKMATNGLNGRNRIGPPPLNGIDDQVSSASIFEHVDRISRSADPPNKRFSSKIQLIAMQPMPALPLSNPAATDKTAENAKINKEIQVALRQKSEIEHHRNKIRLRAKRKGHYDFPAMDDLIDGLADPKEQDRIYQKAQMQIDKILDPDIHMPPLYTEPKKSGRERRSPRQRKKQQMNGDLTDADRDRLITTDSDGTYKKYPGVNNIAYVSDPDQGPEPQSPSPTDDVFLGPISPPPGHAPPPPPYLPPQPSIEEARQQMHSLLDDAFALVSPTSQGSNAGITLPGVGISPGPAAPSSPPSRGPRPWGPSYPALSPFPGRYTEMGLPPSTVQSLLQRQGLGSGYPPGDGLVGEQLQSEVLYNSRGTYMEELPSSVRPRPVGGTTGAQLHHLTQVGLSGRMGEGRQPGNLNCGPYHEEDFNRPANRDPVFSSFEYPPISLFQTSRNGMREPTAPPVHLNSIGMGYPPSAPPEESSPPNHSSASLIKAIREELMRLSQKQAAVTGYHS</sequence>
<feature type="compositionally biased region" description="Pro residues" evidence="1">
    <location>
        <begin position="1518"/>
        <end position="1536"/>
    </location>
</feature>
<reference evidence="4" key="3">
    <citation type="submission" date="2025-08" db="UniProtKB">
        <authorList>
            <consortium name="Ensembl"/>
        </authorList>
    </citation>
    <scope>IDENTIFICATION</scope>
</reference>
<feature type="compositionally biased region" description="Low complexity" evidence="1">
    <location>
        <begin position="63"/>
        <end position="78"/>
    </location>
</feature>
<feature type="compositionally biased region" description="Basic and acidic residues" evidence="1">
    <location>
        <begin position="1443"/>
        <end position="1453"/>
    </location>
</feature>
<organism evidence="4 5">
    <name type="scientific">Astyanax mexicanus</name>
    <name type="common">Blind cave fish</name>
    <name type="synonym">Astyanax fasciatus mexicanus</name>
    <dbReference type="NCBI Taxonomy" id="7994"/>
    <lineage>
        <taxon>Eukaryota</taxon>
        <taxon>Metazoa</taxon>
        <taxon>Chordata</taxon>
        <taxon>Craniata</taxon>
        <taxon>Vertebrata</taxon>
        <taxon>Euteleostomi</taxon>
        <taxon>Actinopterygii</taxon>
        <taxon>Neopterygii</taxon>
        <taxon>Teleostei</taxon>
        <taxon>Ostariophysi</taxon>
        <taxon>Characiformes</taxon>
        <taxon>Characoidei</taxon>
        <taxon>Acestrorhamphidae</taxon>
        <taxon>Acestrorhamphinae</taxon>
        <taxon>Astyanax</taxon>
    </lineage>
</organism>
<dbReference type="InParanoid" id="A0A3B1ISB9"/>
<evidence type="ECO:0000313" key="4">
    <source>
        <dbReference type="Ensembl" id="ENSAMXP00000032596.1"/>
    </source>
</evidence>
<proteinExistence type="predicted"/>
<reference evidence="4" key="4">
    <citation type="submission" date="2025-09" db="UniProtKB">
        <authorList>
            <consortium name="Ensembl"/>
        </authorList>
    </citation>
    <scope>IDENTIFICATION</scope>
</reference>
<dbReference type="PANTHER" id="PTHR21590">
    <property type="entry name" value="SEA DOMAIN-CONTAINING PROTEIN"/>
    <property type="match status" value="1"/>
</dbReference>
<feature type="region of interest" description="Disordered" evidence="1">
    <location>
        <begin position="1218"/>
        <end position="1309"/>
    </location>
</feature>
<feature type="chain" id="PRO_5017281663" evidence="3">
    <location>
        <begin position="39"/>
        <end position="1791"/>
    </location>
</feature>
<feature type="compositionally biased region" description="Low complexity" evidence="1">
    <location>
        <begin position="1219"/>
        <end position="1236"/>
    </location>
</feature>